<dbReference type="NCBIfam" id="NF004123">
    <property type="entry name" value="PRK05610.1"/>
    <property type="match status" value="1"/>
</dbReference>
<dbReference type="GO" id="GO:0006412">
    <property type="term" value="P:translation"/>
    <property type="evidence" value="ECO:0007669"/>
    <property type="project" value="UniProtKB-UniRule"/>
</dbReference>
<evidence type="ECO:0000313" key="8">
    <source>
        <dbReference type="EMBL" id="MBI2876757.1"/>
    </source>
</evidence>
<keyword evidence="2 6" id="KW-0699">rRNA-binding</keyword>
<evidence type="ECO:0000256" key="7">
    <source>
        <dbReference type="RuleBase" id="RU003872"/>
    </source>
</evidence>
<comment type="subunit">
    <text evidence="6">Part of the 30S ribosomal subunit.</text>
</comment>
<dbReference type="InterPro" id="IPR000266">
    <property type="entry name" value="Ribosomal_uS17"/>
</dbReference>
<dbReference type="GO" id="GO:0019843">
    <property type="term" value="F:rRNA binding"/>
    <property type="evidence" value="ECO:0007669"/>
    <property type="project" value="UniProtKB-UniRule"/>
</dbReference>
<dbReference type="Pfam" id="PF00366">
    <property type="entry name" value="Ribosomal_S17"/>
    <property type="match status" value="1"/>
</dbReference>
<protein>
    <recommendedName>
        <fullName evidence="6">Small ribosomal subunit protein uS17</fullName>
    </recommendedName>
</protein>
<keyword evidence="3 6" id="KW-0694">RNA-binding</keyword>
<dbReference type="Proteomes" id="UP000769766">
    <property type="component" value="Unassembled WGS sequence"/>
</dbReference>
<dbReference type="EMBL" id="JACPRF010000231">
    <property type="protein sequence ID" value="MBI2876757.1"/>
    <property type="molecule type" value="Genomic_DNA"/>
</dbReference>
<name>A0A932CQF9_UNCTE</name>
<evidence type="ECO:0000313" key="9">
    <source>
        <dbReference type="Proteomes" id="UP000769766"/>
    </source>
</evidence>
<dbReference type="PANTHER" id="PTHR10744">
    <property type="entry name" value="40S RIBOSOMAL PROTEIN S11 FAMILY MEMBER"/>
    <property type="match status" value="1"/>
</dbReference>
<evidence type="ECO:0000256" key="4">
    <source>
        <dbReference type="ARBA" id="ARBA00022980"/>
    </source>
</evidence>
<organism evidence="8 9">
    <name type="scientific">Tectimicrobiota bacterium</name>
    <dbReference type="NCBI Taxonomy" id="2528274"/>
    <lineage>
        <taxon>Bacteria</taxon>
        <taxon>Pseudomonadati</taxon>
        <taxon>Nitrospinota/Tectimicrobiota group</taxon>
        <taxon>Candidatus Tectimicrobiota</taxon>
    </lineage>
</organism>
<dbReference type="GO" id="GO:0022627">
    <property type="term" value="C:cytosolic small ribosomal subunit"/>
    <property type="evidence" value="ECO:0007669"/>
    <property type="project" value="UniProtKB-UniRule"/>
</dbReference>
<dbReference type="NCBIfam" id="TIGR03635">
    <property type="entry name" value="uS17_bact"/>
    <property type="match status" value="1"/>
</dbReference>
<dbReference type="CDD" id="cd00364">
    <property type="entry name" value="Ribosomal_uS17"/>
    <property type="match status" value="1"/>
</dbReference>
<comment type="caution">
    <text evidence="8">The sequence shown here is derived from an EMBL/GenBank/DDBJ whole genome shotgun (WGS) entry which is preliminary data.</text>
</comment>
<dbReference type="SUPFAM" id="SSF50249">
    <property type="entry name" value="Nucleic acid-binding proteins"/>
    <property type="match status" value="1"/>
</dbReference>
<dbReference type="GO" id="GO:0003735">
    <property type="term" value="F:structural constituent of ribosome"/>
    <property type="evidence" value="ECO:0007669"/>
    <property type="project" value="UniProtKB-UniRule"/>
</dbReference>
<evidence type="ECO:0000256" key="2">
    <source>
        <dbReference type="ARBA" id="ARBA00022730"/>
    </source>
</evidence>
<comment type="similarity">
    <text evidence="1 6 7">Belongs to the universal ribosomal protein uS17 family.</text>
</comment>
<dbReference type="InterPro" id="IPR012340">
    <property type="entry name" value="NA-bd_OB-fold"/>
</dbReference>
<dbReference type="InterPro" id="IPR019979">
    <property type="entry name" value="Ribosomal_uS17_CS"/>
</dbReference>
<evidence type="ECO:0000256" key="3">
    <source>
        <dbReference type="ARBA" id="ARBA00022884"/>
    </source>
</evidence>
<evidence type="ECO:0000256" key="1">
    <source>
        <dbReference type="ARBA" id="ARBA00010254"/>
    </source>
</evidence>
<dbReference type="PROSITE" id="PS00056">
    <property type="entry name" value="RIBOSOMAL_S17"/>
    <property type="match status" value="1"/>
</dbReference>
<dbReference type="InterPro" id="IPR019984">
    <property type="entry name" value="Ribosomal_uS17_bact/chlr"/>
</dbReference>
<dbReference type="HAMAP" id="MF_01345_B">
    <property type="entry name" value="Ribosomal_uS17_B"/>
    <property type="match status" value="1"/>
</dbReference>
<sequence length="88" mass="10587">MEQERGKRKVRIGEVVSSKMSKTVMVRMEMAVPHPQYKRIVKRTKKFMAHDENQECREGDKVRIIETRPLSRHKRWRVLEIVERAQTV</sequence>
<reference evidence="8" key="1">
    <citation type="submission" date="2020-07" db="EMBL/GenBank/DDBJ databases">
        <title>Huge and variable diversity of episymbiotic CPR bacteria and DPANN archaea in groundwater ecosystems.</title>
        <authorList>
            <person name="He C.Y."/>
            <person name="Keren R."/>
            <person name="Whittaker M."/>
            <person name="Farag I.F."/>
            <person name="Doudna J."/>
            <person name="Cate J.H.D."/>
            <person name="Banfield J.F."/>
        </authorList>
    </citation>
    <scope>NUCLEOTIDE SEQUENCE</scope>
    <source>
        <strain evidence="8">NC_groundwater_672_Ag_B-0.1um_62_36</strain>
    </source>
</reference>
<dbReference type="PRINTS" id="PR00973">
    <property type="entry name" value="RIBOSOMALS17"/>
</dbReference>
<proteinExistence type="inferred from homology"/>
<dbReference type="PANTHER" id="PTHR10744:SF1">
    <property type="entry name" value="SMALL RIBOSOMAL SUBUNIT PROTEIN US17M"/>
    <property type="match status" value="1"/>
</dbReference>
<keyword evidence="5 6" id="KW-0687">Ribonucleoprotein</keyword>
<evidence type="ECO:0000256" key="6">
    <source>
        <dbReference type="HAMAP-Rule" id="MF_01345"/>
    </source>
</evidence>
<evidence type="ECO:0000256" key="5">
    <source>
        <dbReference type="ARBA" id="ARBA00023274"/>
    </source>
</evidence>
<accession>A0A932CQF9</accession>
<comment type="function">
    <text evidence="6">One of the primary rRNA binding proteins, it binds specifically to the 5'-end of 16S ribosomal RNA.</text>
</comment>
<gene>
    <name evidence="6 8" type="primary">rpsQ</name>
    <name evidence="8" type="ORF">HYY20_07740</name>
</gene>
<dbReference type="AlphaFoldDB" id="A0A932CQF9"/>
<dbReference type="Gene3D" id="2.40.50.140">
    <property type="entry name" value="Nucleic acid-binding proteins"/>
    <property type="match status" value="1"/>
</dbReference>
<keyword evidence="4 6" id="KW-0689">Ribosomal protein</keyword>